<gene>
    <name evidence="1" type="ORF">BC343_29340</name>
</gene>
<sequence length="108" mass="12397">MKIITLHKPVNINALYQHIKQRLNPIFREQRQVDFDLVIENTPAGITISQPEMYEGELFIIAVQDDELWITRNEHYVDDVNSVTIESILNSLFDDLSDGLGTDLVLEG</sequence>
<evidence type="ECO:0000313" key="2">
    <source>
        <dbReference type="Proteomes" id="UP000189739"/>
    </source>
</evidence>
<dbReference type="Proteomes" id="UP000189739">
    <property type="component" value="Unassembled WGS sequence"/>
</dbReference>
<dbReference type="OrthoDB" id="797779at2"/>
<organism evidence="1 2">
    <name type="scientific">Mucilaginibacter pedocola</name>
    <dbReference type="NCBI Taxonomy" id="1792845"/>
    <lineage>
        <taxon>Bacteria</taxon>
        <taxon>Pseudomonadati</taxon>
        <taxon>Bacteroidota</taxon>
        <taxon>Sphingobacteriia</taxon>
        <taxon>Sphingobacteriales</taxon>
        <taxon>Sphingobacteriaceae</taxon>
        <taxon>Mucilaginibacter</taxon>
    </lineage>
</organism>
<dbReference type="RefSeq" id="WP_078348924.1">
    <property type="nucleotide sequence ID" value="NZ_MBTF01000016.1"/>
</dbReference>
<evidence type="ECO:0000313" key="1">
    <source>
        <dbReference type="EMBL" id="OOQ59129.1"/>
    </source>
</evidence>
<comment type="caution">
    <text evidence="1">The sequence shown here is derived from an EMBL/GenBank/DDBJ whole genome shotgun (WGS) entry which is preliminary data.</text>
</comment>
<accession>A0A1S9PDX4</accession>
<name>A0A1S9PDX4_9SPHI</name>
<keyword evidence="2" id="KW-1185">Reference proteome</keyword>
<reference evidence="1 2" key="1">
    <citation type="submission" date="2016-07" db="EMBL/GenBank/DDBJ databases">
        <title>Genomic analysis of zinc-resistant bacterium Mucilaginibacter pedocola TBZ30.</title>
        <authorList>
            <person name="Huang J."/>
            <person name="Tang J."/>
        </authorList>
    </citation>
    <scope>NUCLEOTIDE SEQUENCE [LARGE SCALE GENOMIC DNA]</scope>
    <source>
        <strain evidence="1 2">TBZ30</strain>
    </source>
</reference>
<protein>
    <submittedName>
        <fullName evidence="1">Uncharacterized protein</fullName>
    </submittedName>
</protein>
<dbReference type="EMBL" id="MBTF01000016">
    <property type="protein sequence ID" value="OOQ59129.1"/>
    <property type="molecule type" value="Genomic_DNA"/>
</dbReference>
<dbReference type="STRING" id="1792845.BC343_29340"/>
<proteinExistence type="predicted"/>
<dbReference type="AlphaFoldDB" id="A0A1S9PDX4"/>